<reference evidence="16" key="1">
    <citation type="journal article" date="2016" name="Nat. Genet.">
        <title>A high-quality carrot genome assembly provides new insights into carotenoid accumulation and asterid genome evolution.</title>
        <authorList>
            <person name="Iorizzo M."/>
            <person name="Ellison S."/>
            <person name="Senalik D."/>
            <person name="Zeng P."/>
            <person name="Satapoomin P."/>
            <person name="Huang J."/>
            <person name="Bowman M."/>
            <person name="Iovene M."/>
            <person name="Sanseverino W."/>
            <person name="Cavagnaro P."/>
            <person name="Yildiz M."/>
            <person name="Macko-Podgorni A."/>
            <person name="Moranska E."/>
            <person name="Grzebelus E."/>
            <person name="Grzebelus D."/>
            <person name="Ashrafi H."/>
            <person name="Zheng Z."/>
            <person name="Cheng S."/>
            <person name="Spooner D."/>
            <person name="Van Deynze A."/>
            <person name="Simon P."/>
        </authorList>
    </citation>
    <scope>NUCLEOTIDE SEQUENCE [LARGE SCALE GENOMIC DNA]</scope>
    <source>
        <tissue evidence="16">Leaf</tissue>
    </source>
</reference>
<accession>A0A175YI69</accession>
<keyword evidence="9 12" id="KW-1133">Transmembrane helix</keyword>
<dbReference type="EMBL" id="LNRQ01000009">
    <property type="protein sequence ID" value="KZM82532.1"/>
    <property type="molecule type" value="Genomic_DNA"/>
</dbReference>
<keyword evidence="7 13" id="KW-0732">Signal</keyword>
<dbReference type="FunFam" id="3.80.10.10:FF:000095">
    <property type="entry name" value="LRR receptor-like serine/threonine-protein kinase GSO1"/>
    <property type="match status" value="1"/>
</dbReference>
<sequence length="669" mass="74311">MAKPLSMIKLLVRLPFIFLLVPCLCCPAYQKQSLLHFKSSLLTSYETSNSSSFGLESWDSITDCCKWTRVVCSSHSRDITALHLDHLRMYYVYKPVNVQILDPIYGIRSLRFLNISRTLIEGEISGEGLANLTKLIHLDMSWNLLNGSIPAQLFQLRFLQSLDLSVNSLKNGLSGEIGKLENLRSFKLDKNSMDGNIPVQIGNLTRLQQFSVSRNKFLGRIPESILNLKALEKLDSQNLSVLDLSRNNFSGELPQNIGHALNMTVLMLSGNSFSGSIPKSIGDIPFLMLLDLSRNRLSGNTFPVFSSYRSPQYVDLSSNELSGDIPLSLFEGTSFLALGKNKFTGSLPRNLTHIENLEYLDLHDNNITGNFSDFLKLPNLHVLSLRNNSLHGSLSTNSFYNKSSLQILDLSSNNIVGSIPSEFGNLRGMSGNSSGSRALASGNNEIEVNWIEATVSLFSGMYTTRIEINDLTVNWKNAMQGLSSHNRHIYTLLDLSNNKFSGDVPDSLGNLKGLKLLNLSYNKLSGYIPQSFGDLESIEALDLSNNNISGTIPQSLGKLDQLSVLDVSNNKLSGEIPRGGQMDRMNDPSYFANNSGLCGMQIRVNCSKDEPTPNEGQEEDDDEKEPWFLWTGAWIGFPLGLISTVLTAFLGGYFVIPTAKYHSIHYRQR</sequence>
<dbReference type="FunFam" id="3.80.10.10:FF:000213">
    <property type="entry name" value="Tyrosine-sulfated glycopeptide receptor 1"/>
    <property type="match status" value="1"/>
</dbReference>
<dbReference type="Pfam" id="PF13855">
    <property type="entry name" value="LRR_8"/>
    <property type="match status" value="2"/>
</dbReference>
<dbReference type="Gene3D" id="3.80.10.10">
    <property type="entry name" value="Ribonuclease Inhibitor"/>
    <property type="match status" value="3"/>
</dbReference>
<feature type="chain" id="PRO_5008044581" evidence="13">
    <location>
        <begin position="26"/>
        <end position="669"/>
    </location>
</feature>
<evidence type="ECO:0000313" key="16">
    <source>
        <dbReference type="EMBL" id="KZM82532.1"/>
    </source>
</evidence>
<evidence type="ECO:0000256" key="12">
    <source>
        <dbReference type="SAM" id="Phobius"/>
    </source>
</evidence>
<dbReference type="Pfam" id="PF00560">
    <property type="entry name" value="LRR_1"/>
    <property type="match status" value="3"/>
</dbReference>
<feature type="signal peptide" evidence="13">
    <location>
        <begin position="1"/>
        <end position="25"/>
    </location>
</feature>
<dbReference type="SMART" id="SM00369">
    <property type="entry name" value="LRR_TYP"/>
    <property type="match status" value="7"/>
</dbReference>
<dbReference type="GO" id="GO:0006952">
    <property type="term" value="P:defense response"/>
    <property type="evidence" value="ECO:0007669"/>
    <property type="project" value="UniProtKB-ARBA"/>
</dbReference>
<evidence type="ECO:0000256" key="6">
    <source>
        <dbReference type="ARBA" id="ARBA00022692"/>
    </source>
</evidence>
<dbReference type="InterPro" id="IPR053211">
    <property type="entry name" value="DNA_repair-toleration"/>
</dbReference>
<feature type="transmembrane region" description="Helical" evidence="12">
    <location>
        <begin position="627"/>
        <end position="656"/>
    </location>
</feature>
<evidence type="ECO:0000256" key="3">
    <source>
        <dbReference type="ARBA" id="ARBA00009592"/>
    </source>
</evidence>
<keyword evidence="8" id="KW-0677">Repeat</keyword>
<comment type="caution">
    <text evidence="16">The sequence shown here is derived from an EMBL/GenBank/DDBJ whole genome shotgun (WGS) entry which is preliminary data.</text>
</comment>
<evidence type="ECO:0000256" key="11">
    <source>
        <dbReference type="ARBA" id="ARBA00023180"/>
    </source>
</evidence>
<keyword evidence="10 12" id="KW-0472">Membrane</keyword>
<dbReference type="InterPro" id="IPR032675">
    <property type="entry name" value="LRR_dom_sf"/>
</dbReference>
<evidence type="ECO:0000256" key="10">
    <source>
        <dbReference type="ARBA" id="ARBA00023136"/>
    </source>
</evidence>
<evidence type="ECO:0000256" key="9">
    <source>
        <dbReference type="ARBA" id="ARBA00022989"/>
    </source>
</evidence>
<name>A0A175YI69_DAUCS</name>
<evidence type="ECO:0000256" key="2">
    <source>
        <dbReference type="ARBA" id="ARBA00004236"/>
    </source>
</evidence>
<dbReference type="SUPFAM" id="SSF52058">
    <property type="entry name" value="L domain-like"/>
    <property type="match status" value="1"/>
</dbReference>
<evidence type="ECO:0000256" key="5">
    <source>
        <dbReference type="ARBA" id="ARBA00022614"/>
    </source>
</evidence>
<keyword evidence="5" id="KW-0433">Leucine-rich repeat</keyword>
<evidence type="ECO:0000256" key="7">
    <source>
        <dbReference type="ARBA" id="ARBA00022729"/>
    </source>
</evidence>
<protein>
    <submittedName>
        <fullName evidence="16">Uncharacterized protein</fullName>
    </submittedName>
</protein>
<dbReference type="PANTHER" id="PTHR48060">
    <property type="entry name" value="DNA DAMAGE-REPAIR/TOLERATION PROTEIN DRT100"/>
    <property type="match status" value="1"/>
</dbReference>
<evidence type="ECO:0000256" key="8">
    <source>
        <dbReference type="ARBA" id="ARBA00022737"/>
    </source>
</evidence>
<organism evidence="16">
    <name type="scientific">Daucus carota subsp. sativus</name>
    <name type="common">Carrot</name>
    <dbReference type="NCBI Taxonomy" id="79200"/>
    <lineage>
        <taxon>Eukaryota</taxon>
        <taxon>Viridiplantae</taxon>
        <taxon>Streptophyta</taxon>
        <taxon>Embryophyta</taxon>
        <taxon>Tracheophyta</taxon>
        <taxon>Spermatophyta</taxon>
        <taxon>Magnoliopsida</taxon>
        <taxon>eudicotyledons</taxon>
        <taxon>Gunneridae</taxon>
        <taxon>Pentapetalae</taxon>
        <taxon>asterids</taxon>
        <taxon>campanulids</taxon>
        <taxon>Apiales</taxon>
        <taxon>Apiaceae</taxon>
        <taxon>Apioideae</taxon>
        <taxon>Scandiceae</taxon>
        <taxon>Daucinae</taxon>
        <taxon>Daucus</taxon>
        <taxon>Daucus sect. Daucus</taxon>
    </lineage>
</organism>
<dbReference type="InterPro" id="IPR003591">
    <property type="entry name" value="Leu-rich_rpt_typical-subtyp"/>
</dbReference>
<evidence type="ECO:0000256" key="13">
    <source>
        <dbReference type="SAM" id="SignalP"/>
    </source>
</evidence>
<evidence type="ECO:0000259" key="15">
    <source>
        <dbReference type="Pfam" id="PF23598"/>
    </source>
</evidence>
<proteinExistence type="inferred from homology"/>
<keyword evidence="6 12" id="KW-0812">Transmembrane</keyword>
<dbReference type="Gramene" id="KZM82532">
    <property type="protein sequence ID" value="KZM82532"/>
    <property type="gene ID" value="DCAR_030101"/>
</dbReference>
<dbReference type="PANTHER" id="PTHR48060:SF7">
    <property type="entry name" value="DNA DAMAGE-REPAIR_TOLERATION PROTEIN DRT100"/>
    <property type="match status" value="1"/>
</dbReference>
<feature type="domain" description="Leucine-rich repeat-containing N-terminal plant-type" evidence="14">
    <location>
        <begin position="29"/>
        <end position="73"/>
    </location>
</feature>
<evidence type="ECO:0000259" key="14">
    <source>
        <dbReference type="Pfam" id="PF08263"/>
    </source>
</evidence>
<feature type="domain" description="Disease resistance R13L4/SHOC-2-like LRR" evidence="15">
    <location>
        <begin position="90"/>
        <end position="234"/>
    </location>
</feature>
<dbReference type="STRING" id="79200.A0A175YI69"/>
<dbReference type="InterPro" id="IPR013210">
    <property type="entry name" value="LRR_N_plant-typ"/>
</dbReference>
<dbReference type="PRINTS" id="PR00019">
    <property type="entry name" value="LEURICHRPT"/>
</dbReference>
<comment type="similarity">
    <text evidence="3">Belongs to the RLP family.</text>
</comment>
<dbReference type="InterPro" id="IPR001611">
    <property type="entry name" value="Leu-rich_rpt"/>
</dbReference>
<evidence type="ECO:0000256" key="1">
    <source>
        <dbReference type="ARBA" id="ARBA00004167"/>
    </source>
</evidence>
<dbReference type="AlphaFoldDB" id="A0A175YI69"/>
<dbReference type="Pfam" id="PF08263">
    <property type="entry name" value="LRRNT_2"/>
    <property type="match status" value="1"/>
</dbReference>
<keyword evidence="4" id="KW-1003">Cell membrane</keyword>
<dbReference type="GO" id="GO:0051707">
    <property type="term" value="P:response to other organism"/>
    <property type="evidence" value="ECO:0007669"/>
    <property type="project" value="UniProtKB-ARBA"/>
</dbReference>
<keyword evidence="11" id="KW-0325">Glycoprotein</keyword>
<dbReference type="InterPro" id="IPR055414">
    <property type="entry name" value="LRR_R13L4/SHOC2-like"/>
</dbReference>
<dbReference type="Pfam" id="PF23598">
    <property type="entry name" value="LRR_14"/>
    <property type="match status" value="1"/>
</dbReference>
<comment type="subcellular location">
    <subcellularLocation>
        <location evidence="2">Cell membrane</location>
    </subcellularLocation>
    <subcellularLocation>
        <location evidence="1">Membrane</location>
        <topology evidence="1">Single-pass membrane protein</topology>
    </subcellularLocation>
</comment>
<dbReference type="GO" id="GO:0005886">
    <property type="term" value="C:plasma membrane"/>
    <property type="evidence" value="ECO:0007669"/>
    <property type="project" value="UniProtKB-SubCell"/>
</dbReference>
<dbReference type="OMA" id="RNLTHIE"/>
<dbReference type="SUPFAM" id="SSF52047">
    <property type="entry name" value="RNI-like"/>
    <property type="match status" value="1"/>
</dbReference>
<gene>
    <name evidence="16" type="ORF">DCAR_030101</name>
</gene>
<evidence type="ECO:0000256" key="4">
    <source>
        <dbReference type="ARBA" id="ARBA00022475"/>
    </source>
</evidence>
<dbReference type="PROSITE" id="PS51450">
    <property type="entry name" value="LRR"/>
    <property type="match status" value="1"/>
</dbReference>